<evidence type="ECO:0000256" key="1">
    <source>
        <dbReference type="SAM" id="SignalP"/>
    </source>
</evidence>
<proteinExistence type="evidence at transcript level"/>
<protein>
    <submittedName>
        <fullName evidence="2">SCAP-2</fullName>
    </submittedName>
</protein>
<dbReference type="AlphaFoldDB" id="A0A1S6JQ41"/>
<evidence type="ECO:0000313" key="2">
    <source>
        <dbReference type="EMBL" id="AQS80538.1"/>
    </source>
</evidence>
<sequence>MDASACRMLLALLFVTATVTEAMNYLALPRMGRSGYIAFPRLGRGYLAFPRMGRSQGASVDAERGASCCALGLKTEWLLAEDGKTTTQNICEAKSCCQGLQEVMDQKPDGAFYTLCIPTCSSEETKPEAANENMLLKLKGLLRN</sequence>
<keyword evidence="1" id="KW-0732">Signal</keyword>
<name>A0A1S6JQ41_9CAEN</name>
<reference evidence="2" key="1">
    <citation type="journal article" date="2017" name="Peptides">
        <title>Neuropeptides encoded within a neural transcriptome of the giant triton snail Charonia tritonis, a Crown-of-Thorns Starfish predator.</title>
        <authorList>
            <person name="Bose U."/>
            <person name="Suwansa-Ard S."/>
            <person name="Maikaeo L."/>
            <person name="Motti C.A."/>
            <person name="Hall M.R."/>
            <person name="Cummins S.F."/>
        </authorList>
    </citation>
    <scope>NUCLEOTIDE SEQUENCE</scope>
    <source>
        <tissue evidence="2">Nervous tissue</tissue>
    </source>
</reference>
<organism evidence="2">
    <name type="scientific">Charonia tritonis</name>
    <name type="common">giant triton snail</name>
    <dbReference type="NCBI Taxonomy" id="1960912"/>
    <lineage>
        <taxon>Eukaryota</taxon>
        <taxon>Metazoa</taxon>
        <taxon>Spiralia</taxon>
        <taxon>Lophotrochozoa</taxon>
        <taxon>Mollusca</taxon>
        <taxon>Gastropoda</taxon>
        <taxon>Caenogastropoda</taxon>
        <taxon>Littorinimorpha</taxon>
        <taxon>Tonnoidea</taxon>
        <taxon>Ranellidae</taxon>
        <taxon>Charonia</taxon>
    </lineage>
</organism>
<dbReference type="EMBL" id="KY288007">
    <property type="protein sequence ID" value="AQS80538.1"/>
    <property type="molecule type" value="mRNA"/>
</dbReference>
<feature type="signal peptide" evidence="1">
    <location>
        <begin position="1"/>
        <end position="22"/>
    </location>
</feature>
<accession>A0A1S6JQ41</accession>
<feature type="chain" id="PRO_5013000955" evidence="1">
    <location>
        <begin position="23"/>
        <end position="144"/>
    </location>
</feature>